<gene>
    <name evidence="1" type="ORF">DFR75_103520</name>
</gene>
<reference evidence="1 2" key="1">
    <citation type="submission" date="2019-03" db="EMBL/GenBank/DDBJ databases">
        <title>Genomic Encyclopedia of Type Strains, Phase IV (KMG-IV): sequencing the most valuable type-strain genomes for metagenomic binning, comparative biology and taxonomic classification.</title>
        <authorList>
            <person name="Goeker M."/>
        </authorList>
    </citation>
    <scope>NUCLEOTIDE SEQUENCE [LARGE SCALE GENOMIC DNA]</scope>
    <source>
        <strain evidence="1 2">DSM 44496</strain>
    </source>
</reference>
<comment type="caution">
    <text evidence="1">The sequence shown here is derived from an EMBL/GenBank/DDBJ whole genome shotgun (WGS) entry which is preliminary data.</text>
</comment>
<accession>A0A4R6PPM3</accession>
<protein>
    <submittedName>
        <fullName evidence="1">Uncharacterized protein</fullName>
    </submittedName>
</protein>
<proteinExistence type="predicted"/>
<sequence>MSSLIYDYLLPILGPDQATYWAQVLMINPA</sequence>
<evidence type="ECO:0000313" key="1">
    <source>
        <dbReference type="EMBL" id="TDP38859.1"/>
    </source>
</evidence>
<dbReference type="EMBL" id="SNXK01000003">
    <property type="protein sequence ID" value="TDP38859.1"/>
    <property type="molecule type" value="Genomic_DNA"/>
</dbReference>
<keyword evidence="2" id="KW-1185">Reference proteome</keyword>
<dbReference type="Proteomes" id="UP000295087">
    <property type="component" value="Unassembled WGS sequence"/>
</dbReference>
<evidence type="ECO:0000313" key="2">
    <source>
        <dbReference type="Proteomes" id="UP000295087"/>
    </source>
</evidence>
<name>A0A4R6PPM3_NOCIG</name>
<organism evidence="1 2">
    <name type="scientific">Nocardia ignorata</name>
    <dbReference type="NCBI Taxonomy" id="145285"/>
    <lineage>
        <taxon>Bacteria</taxon>
        <taxon>Bacillati</taxon>
        <taxon>Actinomycetota</taxon>
        <taxon>Actinomycetes</taxon>
        <taxon>Mycobacteriales</taxon>
        <taxon>Nocardiaceae</taxon>
        <taxon>Nocardia</taxon>
    </lineage>
</organism>
<dbReference type="AlphaFoldDB" id="A0A4R6PPM3"/>